<accession>A0A1A0VXF2</accession>
<dbReference type="InterPro" id="IPR036894">
    <property type="entry name" value="YbaB-like_sf"/>
</dbReference>
<evidence type="ECO:0000313" key="3">
    <source>
        <dbReference type="Proteomes" id="UP000094008"/>
    </source>
</evidence>
<name>A0A1A0VXF2_MYCPR</name>
<feature type="region of interest" description="Disordered" evidence="1">
    <location>
        <begin position="118"/>
        <end position="157"/>
    </location>
</feature>
<dbReference type="Proteomes" id="UP000094008">
    <property type="component" value="Unassembled WGS sequence"/>
</dbReference>
<dbReference type="RefSeq" id="WP_064884847.1">
    <property type="nucleotide sequence ID" value="NZ_LZSY01000118.1"/>
</dbReference>
<dbReference type="EMBL" id="LZSY01000118">
    <property type="protein sequence ID" value="OBB87985.1"/>
    <property type="molecule type" value="Genomic_DNA"/>
</dbReference>
<gene>
    <name evidence="2" type="ORF">A5779_32345</name>
</gene>
<reference evidence="3" key="1">
    <citation type="submission" date="2016-06" db="EMBL/GenBank/DDBJ databases">
        <authorList>
            <person name="Sutton G."/>
            <person name="Brinkac L."/>
            <person name="Sanka R."/>
            <person name="Adams M."/>
            <person name="Lau E."/>
            <person name="Mehaffy C."/>
            <person name="Tameris M."/>
            <person name="Hatherill M."/>
            <person name="Hanekom W."/>
            <person name="Mahomed H."/>
            <person name="Mcshane H."/>
        </authorList>
    </citation>
    <scope>NUCLEOTIDE SEQUENCE [LARGE SCALE GENOMIC DNA]</scope>
    <source>
        <strain evidence="3">852002-10433_SCH5171157</strain>
    </source>
</reference>
<dbReference type="OrthoDB" id="9921848at2"/>
<evidence type="ECO:0000256" key="1">
    <source>
        <dbReference type="SAM" id="MobiDB-lite"/>
    </source>
</evidence>
<dbReference type="AlphaFoldDB" id="A0A1A0VXF2"/>
<dbReference type="Gene3D" id="3.30.1310.10">
    <property type="entry name" value="Nucleoid-associated protein YbaB-like domain"/>
    <property type="match status" value="1"/>
</dbReference>
<sequence>MDFEAAVDPNAARRVGDWLAEAVTEISGTARVGVSAMSGGVGQVTVSPQGRLVRLQLEPKASELRSDRLAAWIEQAYVEACESAVSQVRERIKQVTDANPQLADMFELLDRDFGKLSTTLRAPKPRAERERQEQNLGPDWEEPEWDPASDPFGRNRR</sequence>
<protein>
    <recommendedName>
        <fullName evidence="4">YbaB/EbfC family DNA-binding protein</fullName>
    </recommendedName>
</protein>
<proteinExistence type="predicted"/>
<evidence type="ECO:0008006" key="4">
    <source>
        <dbReference type="Google" id="ProtNLM"/>
    </source>
</evidence>
<organism evidence="2 3">
    <name type="scientific">Mycolicibacterium peregrinum</name>
    <name type="common">Mycobacterium peregrinum</name>
    <dbReference type="NCBI Taxonomy" id="43304"/>
    <lineage>
        <taxon>Bacteria</taxon>
        <taxon>Bacillati</taxon>
        <taxon>Actinomycetota</taxon>
        <taxon>Actinomycetes</taxon>
        <taxon>Mycobacteriales</taxon>
        <taxon>Mycobacteriaceae</taxon>
        <taxon>Mycolicibacterium</taxon>
    </lineage>
</organism>
<evidence type="ECO:0000313" key="2">
    <source>
        <dbReference type="EMBL" id="OBB87985.1"/>
    </source>
</evidence>
<comment type="caution">
    <text evidence="2">The sequence shown here is derived from an EMBL/GenBank/DDBJ whole genome shotgun (WGS) entry which is preliminary data.</text>
</comment>